<sequence>MDALLEFASRHLFMSILWVALLIMLIAVWMRSAKQGYQVLSPQQATVWVNRGDGVFVDLRSTDEFRKGHIHGAKQVSAEQIKENQLGSIENFKDAPIVLVCATGMSAKASATQLLQQGYTQVAILEGGMNGWRSEKLPVTQK</sequence>
<dbReference type="InterPro" id="IPR050229">
    <property type="entry name" value="GlpE_sulfurtransferase"/>
</dbReference>
<dbReference type="PANTHER" id="PTHR43031:SF18">
    <property type="entry name" value="RHODANESE-RELATED SULFURTRANSFERASES"/>
    <property type="match status" value="1"/>
</dbReference>
<dbReference type="SMART" id="SM00450">
    <property type="entry name" value="RHOD"/>
    <property type="match status" value="1"/>
</dbReference>
<feature type="transmembrane region" description="Helical" evidence="1">
    <location>
        <begin position="12"/>
        <end position="30"/>
    </location>
</feature>
<evidence type="ECO:0000256" key="1">
    <source>
        <dbReference type="SAM" id="Phobius"/>
    </source>
</evidence>
<evidence type="ECO:0000259" key="2">
    <source>
        <dbReference type="PROSITE" id="PS50206"/>
    </source>
</evidence>
<evidence type="ECO:0000313" key="4">
    <source>
        <dbReference type="Proteomes" id="UP000287996"/>
    </source>
</evidence>
<comment type="caution">
    <text evidence="3">The sequence shown here is derived from an EMBL/GenBank/DDBJ whole genome shotgun (WGS) entry which is preliminary data.</text>
</comment>
<keyword evidence="1" id="KW-0472">Membrane</keyword>
<protein>
    <submittedName>
        <fullName evidence="3">Rhodanese-like domain-containing protein</fullName>
    </submittedName>
</protein>
<keyword evidence="1" id="KW-1133">Transmembrane helix</keyword>
<dbReference type="SUPFAM" id="SSF52821">
    <property type="entry name" value="Rhodanese/Cell cycle control phosphatase"/>
    <property type="match status" value="1"/>
</dbReference>
<organism evidence="3 4">
    <name type="scientific">Idiomarina tyrosinivorans</name>
    <dbReference type="NCBI Taxonomy" id="1445662"/>
    <lineage>
        <taxon>Bacteria</taxon>
        <taxon>Pseudomonadati</taxon>
        <taxon>Pseudomonadota</taxon>
        <taxon>Gammaproteobacteria</taxon>
        <taxon>Alteromonadales</taxon>
        <taxon>Idiomarinaceae</taxon>
        <taxon>Idiomarina</taxon>
    </lineage>
</organism>
<proteinExistence type="predicted"/>
<dbReference type="AlphaFoldDB" id="A0A432ZT85"/>
<name>A0A432ZT85_9GAMM</name>
<feature type="domain" description="Rhodanese" evidence="2">
    <location>
        <begin position="50"/>
        <end position="141"/>
    </location>
</feature>
<dbReference type="PANTHER" id="PTHR43031">
    <property type="entry name" value="FAD-DEPENDENT OXIDOREDUCTASE"/>
    <property type="match status" value="1"/>
</dbReference>
<dbReference type="EMBL" id="PIQH01000002">
    <property type="protein sequence ID" value="RUO81130.1"/>
    <property type="molecule type" value="Genomic_DNA"/>
</dbReference>
<dbReference type="Gene3D" id="3.40.250.10">
    <property type="entry name" value="Rhodanese-like domain"/>
    <property type="match status" value="1"/>
</dbReference>
<dbReference type="PROSITE" id="PS50206">
    <property type="entry name" value="RHODANESE_3"/>
    <property type="match status" value="1"/>
</dbReference>
<evidence type="ECO:0000313" key="3">
    <source>
        <dbReference type="EMBL" id="RUO81130.1"/>
    </source>
</evidence>
<dbReference type="InterPro" id="IPR036873">
    <property type="entry name" value="Rhodanese-like_dom_sf"/>
</dbReference>
<keyword evidence="4" id="KW-1185">Reference proteome</keyword>
<dbReference type="Proteomes" id="UP000287996">
    <property type="component" value="Unassembled WGS sequence"/>
</dbReference>
<dbReference type="InterPro" id="IPR001763">
    <property type="entry name" value="Rhodanese-like_dom"/>
</dbReference>
<accession>A0A432ZT85</accession>
<dbReference type="Pfam" id="PF00581">
    <property type="entry name" value="Rhodanese"/>
    <property type="match status" value="1"/>
</dbReference>
<dbReference type="RefSeq" id="WP_126841127.1">
    <property type="nucleotide sequence ID" value="NZ_PIQH01000002.1"/>
</dbReference>
<keyword evidence="1" id="KW-0812">Transmembrane</keyword>
<gene>
    <name evidence="3" type="ORF">CWI84_03195</name>
</gene>
<dbReference type="CDD" id="cd00158">
    <property type="entry name" value="RHOD"/>
    <property type="match status" value="1"/>
</dbReference>
<reference evidence="3 4" key="1">
    <citation type="journal article" date="2011" name="Front. Microbiol.">
        <title>Genomic signatures of strain selection and enhancement in Bacillus atrophaeus var. globigii, a historical biowarfare simulant.</title>
        <authorList>
            <person name="Gibbons H.S."/>
            <person name="Broomall S.M."/>
            <person name="McNew L.A."/>
            <person name="Daligault H."/>
            <person name="Chapman C."/>
            <person name="Bruce D."/>
            <person name="Karavis M."/>
            <person name="Krepps M."/>
            <person name="McGregor P.A."/>
            <person name="Hong C."/>
            <person name="Park K.H."/>
            <person name="Akmal A."/>
            <person name="Feldman A."/>
            <person name="Lin J.S."/>
            <person name="Chang W.E."/>
            <person name="Higgs B.W."/>
            <person name="Demirev P."/>
            <person name="Lindquist J."/>
            <person name="Liem A."/>
            <person name="Fochler E."/>
            <person name="Read T.D."/>
            <person name="Tapia R."/>
            <person name="Johnson S."/>
            <person name="Bishop-Lilly K.A."/>
            <person name="Detter C."/>
            <person name="Han C."/>
            <person name="Sozhamannan S."/>
            <person name="Rosenzweig C.N."/>
            <person name="Skowronski E.W."/>
        </authorList>
    </citation>
    <scope>NUCLEOTIDE SEQUENCE [LARGE SCALE GENOMIC DNA]</scope>
    <source>
        <strain evidence="3 4">CC-PW-9</strain>
    </source>
</reference>
<dbReference type="OrthoDB" id="9808735at2"/>